<dbReference type="PANTHER" id="PTHR33979:SF2">
    <property type="entry name" value="PEPTIDASE M50B-LIKE-DOMAIN-CONTAINING PROTEIN"/>
    <property type="match status" value="1"/>
</dbReference>
<keyword evidence="1" id="KW-0812">Transmembrane</keyword>
<protein>
    <submittedName>
        <fullName evidence="2">M50 family metallopeptidase</fullName>
    </submittedName>
</protein>
<keyword evidence="3" id="KW-1185">Reference proteome</keyword>
<feature type="transmembrane region" description="Helical" evidence="1">
    <location>
        <begin position="194"/>
        <end position="216"/>
    </location>
</feature>
<comment type="caution">
    <text evidence="2">The sequence shown here is derived from an EMBL/GenBank/DDBJ whole genome shotgun (WGS) entry which is preliminary data.</text>
</comment>
<feature type="transmembrane region" description="Helical" evidence="1">
    <location>
        <begin position="131"/>
        <end position="149"/>
    </location>
</feature>
<dbReference type="InterPro" id="IPR049500">
    <property type="entry name" value="Peptidase_M50B-like"/>
</dbReference>
<reference evidence="2 3" key="1">
    <citation type="submission" date="2024-02" db="EMBL/GenBank/DDBJ databases">
        <title>A novel Gemmatimonadota bacterium.</title>
        <authorList>
            <person name="Du Z.-J."/>
            <person name="Ye Y.-Q."/>
        </authorList>
    </citation>
    <scope>NUCLEOTIDE SEQUENCE [LARGE SCALE GENOMIC DNA]</scope>
    <source>
        <strain evidence="2 3">DH-20</strain>
    </source>
</reference>
<dbReference type="EMBL" id="JBBHLI010000006">
    <property type="protein sequence ID" value="MEK9501649.1"/>
    <property type="molecule type" value="Genomic_DNA"/>
</dbReference>
<gene>
    <name evidence="2" type="ORF">WI372_11720</name>
</gene>
<feature type="transmembrane region" description="Helical" evidence="1">
    <location>
        <begin position="156"/>
        <end position="174"/>
    </location>
</feature>
<organism evidence="2 3">
    <name type="scientific">Gaopeijia maritima</name>
    <dbReference type="NCBI Taxonomy" id="3119007"/>
    <lineage>
        <taxon>Bacteria</taxon>
        <taxon>Pseudomonadati</taxon>
        <taxon>Gemmatimonadota</taxon>
        <taxon>Longimicrobiia</taxon>
        <taxon>Gaopeijiales</taxon>
        <taxon>Gaopeijiaceae</taxon>
        <taxon>Gaopeijia</taxon>
    </lineage>
</organism>
<feature type="transmembrane region" description="Helical" evidence="1">
    <location>
        <begin position="108"/>
        <end position="125"/>
    </location>
</feature>
<evidence type="ECO:0000313" key="3">
    <source>
        <dbReference type="Proteomes" id="UP001484239"/>
    </source>
</evidence>
<keyword evidence="1" id="KW-0472">Membrane</keyword>
<accession>A0ABU9EBY9</accession>
<dbReference type="PANTHER" id="PTHR33979">
    <property type="entry name" value="OS02G0221600 PROTEIN"/>
    <property type="match status" value="1"/>
</dbReference>
<feature type="transmembrane region" description="Helical" evidence="1">
    <location>
        <begin position="75"/>
        <end position="96"/>
    </location>
</feature>
<proteinExistence type="predicted"/>
<dbReference type="RefSeq" id="WP_405282423.1">
    <property type="nucleotide sequence ID" value="NZ_CP144380.1"/>
</dbReference>
<name>A0ABU9EBY9_9BACT</name>
<dbReference type="Proteomes" id="UP001484239">
    <property type="component" value="Unassembled WGS sequence"/>
</dbReference>
<feature type="transmembrane region" description="Helical" evidence="1">
    <location>
        <begin position="9"/>
        <end position="27"/>
    </location>
</feature>
<dbReference type="Pfam" id="PF13398">
    <property type="entry name" value="Peptidase_M50B"/>
    <property type="match status" value="1"/>
</dbReference>
<evidence type="ECO:0000313" key="2">
    <source>
        <dbReference type="EMBL" id="MEK9501649.1"/>
    </source>
</evidence>
<sequence>MTPTSRRRLNFVLGFSLYFAAVWYLWYTPVIYPLKIFVVLLHEVSHAIALLATGGMVDHIALDARQGGVTVGAGGWQFVTLSAGYLGSLAFGALLVKGAQWKRLAPGTLLSFVGFAVLVLTAVYVRNPFGLAFGLMFGGVLLFSGRRLPAIWSRRLTMALGLTSVLYAILDIKSDVLDRPEAPSDAFMLAQLTGIPTVFWGVLWISLALIATVLLLRSAWRNA</sequence>
<keyword evidence="1" id="KW-1133">Transmembrane helix</keyword>
<evidence type="ECO:0000256" key="1">
    <source>
        <dbReference type="SAM" id="Phobius"/>
    </source>
</evidence>